<dbReference type="Proteomes" id="UP000028531">
    <property type="component" value="Unassembled WGS sequence"/>
</dbReference>
<comment type="caution">
    <text evidence="1">The sequence shown here is derived from an EMBL/GenBank/DDBJ whole genome shotgun (WGS) entry which is preliminary data.</text>
</comment>
<reference evidence="1 2" key="1">
    <citation type="submission" date="2014-07" db="EMBL/GenBank/DDBJ databases">
        <title>Draft genome sequence of Nonlabens ulvanivorans, an ulvan degrading bacterium.</title>
        <authorList>
            <person name="Kopel M."/>
            <person name="Helbert W."/>
            <person name="Henrissat B."/>
            <person name="Doniger T."/>
            <person name="Banin E."/>
        </authorList>
    </citation>
    <scope>NUCLEOTIDE SEQUENCE [LARGE SCALE GENOMIC DNA]</scope>
    <source>
        <strain evidence="1 2">PLR</strain>
    </source>
</reference>
<gene>
    <name evidence="1" type="ORF">IL45_00200</name>
</gene>
<dbReference type="AlphaFoldDB" id="A0A084K0F2"/>
<evidence type="ECO:0000313" key="1">
    <source>
        <dbReference type="EMBL" id="KEZ94686.1"/>
    </source>
</evidence>
<accession>A0A084K0F2</accession>
<dbReference type="OrthoDB" id="9786191at2"/>
<proteinExistence type="predicted"/>
<dbReference type="EMBL" id="JPJI01000003">
    <property type="protein sequence ID" value="KEZ94686.1"/>
    <property type="molecule type" value="Genomic_DNA"/>
</dbReference>
<evidence type="ECO:0000313" key="2">
    <source>
        <dbReference type="Proteomes" id="UP000028531"/>
    </source>
</evidence>
<name>A0A084K0F2_NONUL</name>
<sequence length="143" mass="16236">MLKQILFKFITIKSQEYIFSSKFNCMKYNLLYIIPAFILISCTNTSTDDLTDNEPITELVTYNMDIAPIIQNQCTQCHNTTSPSGGLVLENYDDVRMSTETGSLIDRITRNIGDPLIMPQNGQLPPTSINLITQWQTDGYLEN</sequence>
<protein>
    <recommendedName>
        <fullName evidence="3">Cytochrome C Planctomycete-type domain-containing protein</fullName>
    </recommendedName>
</protein>
<organism evidence="1 2">
    <name type="scientific">Nonlabens ulvanivorans</name>
    <name type="common">Persicivirga ulvanivorans</name>
    <dbReference type="NCBI Taxonomy" id="906888"/>
    <lineage>
        <taxon>Bacteria</taxon>
        <taxon>Pseudomonadati</taxon>
        <taxon>Bacteroidota</taxon>
        <taxon>Flavobacteriia</taxon>
        <taxon>Flavobacteriales</taxon>
        <taxon>Flavobacteriaceae</taxon>
        <taxon>Nonlabens</taxon>
    </lineage>
</organism>
<evidence type="ECO:0008006" key="3">
    <source>
        <dbReference type="Google" id="ProtNLM"/>
    </source>
</evidence>